<dbReference type="STRING" id="5627.A0A1C7M1W1"/>
<feature type="region of interest" description="Disordered" evidence="6">
    <location>
        <begin position="234"/>
        <end position="259"/>
    </location>
</feature>
<dbReference type="AlphaFoldDB" id="A0A1C7M1W1"/>
<keyword evidence="4" id="KW-0238">DNA-binding</keyword>
<evidence type="ECO:0000256" key="6">
    <source>
        <dbReference type="SAM" id="MobiDB-lite"/>
    </source>
</evidence>
<dbReference type="Pfam" id="PF14629">
    <property type="entry name" value="ORC4_C"/>
    <property type="match status" value="1"/>
</dbReference>
<sequence length="796" mass="86235">MPPKRKAVALPTADDSPPLKRRLRSAKTTPLVQPAPPARVTRRGRGQLQAGSQSAQAVRYATRSKSTGAPVEIPITSVPIKTARHRGRPKASATGTAPAPKVARRSGRSQVVAPTDGQLEVSPVDKIVPKRLPTRRRPNGLPYTTNDPTSAIVEASSSQIQLDNIVGSTSTADARVVDSEDEPDELLSSSSKKQTPRLVTPPPSAPHMIGTPRMFLHSVEIATPSRRFLRDAIRTGSPTPRRGTSIIPMPASPMLTAPKKPILHLQSPSKTRDTRSLRTPSPAVPLLASQSMAVPTSPSKVRYPVSSKKAAASPSKRHVGPVTPNVSPSHPTRNLPSHLHSCLEAQRRAVLRSLQNIPEVKASEVGDDEAPTNAVAYEQLCDLLKGTVLRGEGNSCLLIGPRASGKTHVVQRAIASLPEKPIVIRLSGYVQHNDRLALREIAWQLAQQTGNSLLPSGADDDVEGALADPENPFVDEAPDSAITVPPPSHLLALISMIPMLPRPTVVVLDGFDLFATHARQSLLYCLLDTAQSCRVGKATKGIAVIGVTTRVDTINLLEKRVKSRFSGRMLRTACPGQLQHWTDIARAVLSSSIGTDEQEEWGPLWGKAVDQFLADDTVSEVLKETFALSRDVQMLRRILTNAVIDLTPTYPYLSSANVATCVSIQRCPPRCHFLRTLSYPAICLLIASVHTQTSGHDSFTYEMLHESFRNQVRTSQSAPVQIEGGGIGMVRCSREVLLGAFERLIALRIFTPVSAPSSSTAREFTSYRCVVDRMEVKAAVETMGQTNLKKWFSKAQ</sequence>
<feature type="domain" description="Orc1-like AAA ATPase" evidence="7">
    <location>
        <begin position="378"/>
        <end position="532"/>
    </location>
</feature>
<dbReference type="InterPro" id="IPR032705">
    <property type="entry name" value="ORC4_C"/>
</dbReference>
<evidence type="ECO:0000256" key="1">
    <source>
        <dbReference type="ARBA" id="ARBA00004123"/>
    </source>
</evidence>
<evidence type="ECO:0000256" key="2">
    <source>
        <dbReference type="ARBA" id="ARBA00005334"/>
    </source>
</evidence>
<evidence type="ECO:0000313" key="9">
    <source>
        <dbReference type="EMBL" id="OBZ70447.1"/>
    </source>
</evidence>
<dbReference type="GO" id="GO:0005664">
    <property type="term" value="C:nuclear origin of replication recognition complex"/>
    <property type="evidence" value="ECO:0007669"/>
    <property type="project" value="TreeGrafter"/>
</dbReference>
<dbReference type="InterPro" id="IPR041664">
    <property type="entry name" value="AAA_16"/>
</dbReference>
<comment type="similarity">
    <text evidence="2">Belongs to the ORC4 family.</text>
</comment>
<proteinExistence type="inferred from homology"/>
<dbReference type="Proteomes" id="UP000092993">
    <property type="component" value="Unassembled WGS sequence"/>
</dbReference>
<reference evidence="9 10" key="1">
    <citation type="submission" date="2016-03" db="EMBL/GenBank/DDBJ databases">
        <title>Whole genome sequencing of Grifola frondosa 9006-11.</title>
        <authorList>
            <person name="Min B."/>
            <person name="Park H."/>
            <person name="Kim J.-G."/>
            <person name="Cho H."/>
            <person name="Oh Y.-L."/>
            <person name="Kong W.-S."/>
            <person name="Choi I.-G."/>
        </authorList>
    </citation>
    <scope>NUCLEOTIDE SEQUENCE [LARGE SCALE GENOMIC DNA]</scope>
    <source>
        <strain evidence="9 10">9006-11</strain>
    </source>
</reference>
<dbReference type="GO" id="GO:0006270">
    <property type="term" value="P:DNA replication initiation"/>
    <property type="evidence" value="ECO:0007669"/>
    <property type="project" value="TreeGrafter"/>
</dbReference>
<dbReference type="Gene3D" id="3.40.50.300">
    <property type="entry name" value="P-loop containing nucleotide triphosphate hydrolases"/>
    <property type="match status" value="1"/>
</dbReference>
<feature type="compositionally biased region" description="Low complexity" evidence="6">
    <location>
        <begin position="46"/>
        <end position="57"/>
    </location>
</feature>
<dbReference type="PANTHER" id="PTHR12087:SF0">
    <property type="entry name" value="ORIGIN RECOGNITION COMPLEX SUBUNIT 4"/>
    <property type="match status" value="1"/>
</dbReference>
<dbReference type="PANTHER" id="PTHR12087">
    <property type="entry name" value="ORIGIN RECOGNITION COMPLEX SUBUNIT 4"/>
    <property type="match status" value="1"/>
</dbReference>
<feature type="region of interest" description="Disordered" evidence="6">
    <location>
        <begin position="173"/>
        <end position="209"/>
    </location>
</feature>
<dbReference type="Pfam" id="PF13191">
    <property type="entry name" value="AAA_16"/>
    <property type="match status" value="1"/>
</dbReference>
<feature type="compositionally biased region" description="Polar residues" evidence="6">
    <location>
        <begin position="324"/>
        <end position="334"/>
    </location>
</feature>
<dbReference type="InterPro" id="IPR027417">
    <property type="entry name" value="P-loop_NTPase"/>
</dbReference>
<keyword evidence="5" id="KW-0539">Nucleus</keyword>
<evidence type="ECO:0000256" key="5">
    <source>
        <dbReference type="ARBA" id="ARBA00023242"/>
    </source>
</evidence>
<comment type="caution">
    <text evidence="9">The sequence shown here is derived from an EMBL/GenBank/DDBJ whole genome shotgun (WGS) entry which is preliminary data.</text>
</comment>
<name>A0A1C7M1W1_GRIFR</name>
<evidence type="ECO:0000313" key="10">
    <source>
        <dbReference type="Proteomes" id="UP000092993"/>
    </source>
</evidence>
<dbReference type="GO" id="GO:0003688">
    <property type="term" value="F:DNA replication origin binding"/>
    <property type="evidence" value="ECO:0007669"/>
    <property type="project" value="TreeGrafter"/>
</dbReference>
<protein>
    <submittedName>
        <fullName evidence="9">Origin recognition complex subunit 4</fullName>
    </submittedName>
</protein>
<dbReference type="SUPFAM" id="SSF52540">
    <property type="entry name" value="P-loop containing nucleoside triphosphate hydrolases"/>
    <property type="match status" value="1"/>
</dbReference>
<evidence type="ECO:0000259" key="8">
    <source>
        <dbReference type="Pfam" id="PF14629"/>
    </source>
</evidence>
<gene>
    <name evidence="9" type="primary">ORC4</name>
    <name evidence="9" type="ORF">A0H81_10042</name>
</gene>
<feature type="region of interest" description="Disordered" evidence="6">
    <location>
        <begin position="291"/>
        <end position="334"/>
    </location>
</feature>
<organism evidence="9 10">
    <name type="scientific">Grifola frondosa</name>
    <name type="common">Maitake</name>
    <name type="synonym">Polyporus frondosus</name>
    <dbReference type="NCBI Taxonomy" id="5627"/>
    <lineage>
        <taxon>Eukaryota</taxon>
        <taxon>Fungi</taxon>
        <taxon>Dikarya</taxon>
        <taxon>Basidiomycota</taxon>
        <taxon>Agaricomycotina</taxon>
        <taxon>Agaricomycetes</taxon>
        <taxon>Polyporales</taxon>
        <taxon>Grifolaceae</taxon>
        <taxon>Grifola</taxon>
    </lineage>
</organism>
<evidence type="ECO:0000259" key="7">
    <source>
        <dbReference type="Pfam" id="PF13191"/>
    </source>
</evidence>
<dbReference type="OrthoDB" id="343623at2759"/>
<evidence type="ECO:0000256" key="4">
    <source>
        <dbReference type="ARBA" id="ARBA00023125"/>
    </source>
</evidence>
<keyword evidence="3" id="KW-0235">DNA replication</keyword>
<accession>A0A1C7M1W1</accession>
<comment type="subcellular location">
    <subcellularLocation>
        <location evidence="1">Nucleus</location>
    </subcellularLocation>
</comment>
<evidence type="ECO:0000256" key="3">
    <source>
        <dbReference type="ARBA" id="ARBA00022705"/>
    </source>
</evidence>
<keyword evidence="10" id="KW-1185">Reference proteome</keyword>
<dbReference type="EMBL" id="LUGG01000014">
    <property type="protein sequence ID" value="OBZ70447.1"/>
    <property type="molecule type" value="Genomic_DNA"/>
</dbReference>
<feature type="domain" description="Origin recognition complex subunit 4 C-terminal" evidence="8">
    <location>
        <begin position="584"/>
        <end position="780"/>
    </location>
</feature>
<dbReference type="OMA" id="NMAYDEY"/>
<feature type="region of interest" description="Disordered" evidence="6">
    <location>
        <begin position="1"/>
        <end position="149"/>
    </location>
</feature>
<dbReference type="InterPro" id="IPR016527">
    <property type="entry name" value="ORC4"/>
</dbReference>